<protein>
    <submittedName>
        <fullName evidence="3">Spore Coat Protein U domain protein</fullName>
    </submittedName>
</protein>
<feature type="domain" description="Spore coat protein U/FanG" evidence="2">
    <location>
        <begin position="26"/>
        <end position="174"/>
    </location>
</feature>
<feature type="chain" id="PRO_5001614864" evidence="1">
    <location>
        <begin position="24"/>
        <end position="177"/>
    </location>
</feature>
<evidence type="ECO:0000256" key="1">
    <source>
        <dbReference type="SAM" id="SignalP"/>
    </source>
</evidence>
<dbReference type="AlphaFoldDB" id="A0A062I450"/>
<keyword evidence="3" id="KW-0167">Capsid protein</keyword>
<organism evidence="3 4">
    <name type="scientific">Acinetobacter baumannii 21072</name>
    <dbReference type="NCBI Taxonomy" id="1310697"/>
    <lineage>
        <taxon>Bacteria</taxon>
        <taxon>Pseudomonadati</taxon>
        <taxon>Pseudomonadota</taxon>
        <taxon>Gammaproteobacteria</taxon>
        <taxon>Moraxellales</taxon>
        <taxon>Moraxellaceae</taxon>
        <taxon>Acinetobacter</taxon>
        <taxon>Acinetobacter calcoaceticus/baumannii complex</taxon>
    </lineage>
</organism>
<feature type="signal peptide" evidence="1">
    <location>
        <begin position="1"/>
        <end position="23"/>
    </location>
</feature>
<reference evidence="3 4" key="1">
    <citation type="submission" date="2014-04" db="EMBL/GenBank/DDBJ databases">
        <title>Comparative genomics and transcriptomics to identify genetic mechanisms underlying the emergence of carbapenem resistant Acinetobacter baumannii (CRAb).</title>
        <authorList>
            <person name="Harris A.D."/>
            <person name="Johnson K.J."/>
            <person name="George J."/>
            <person name="Nadendla S."/>
            <person name="Daugherty S.C."/>
            <person name="Parankush S."/>
            <person name="Sadzewicz L."/>
            <person name="Tallon L."/>
            <person name="Sengamalay N."/>
            <person name="Hazen T.H."/>
            <person name="Rasko D.A."/>
        </authorList>
    </citation>
    <scope>NUCLEOTIDE SEQUENCE [LARGE SCALE GENOMIC DNA]</scope>
    <source>
        <strain evidence="3 4">21072</strain>
    </source>
</reference>
<dbReference type="EMBL" id="JMOD01000121">
    <property type="protein sequence ID" value="KCY13631.1"/>
    <property type="molecule type" value="Genomic_DNA"/>
</dbReference>
<sequence>MFKSLLKINTSIVLMLTSITALAATSANIEVSAVIEKGCLFQESPKGLNFGTHASTSQENAITASITNSQDTWKIECTSDVPVTITFGNGKSLNTSTQNRRLKHVSSENYIDYMLYRNANLTQPLGTSSANNTLTLKSTEQNHLLSFQIYGLVDLSQGAINKMPGQYKDDVLITIAW</sequence>
<dbReference type="InterPro" id="IPR007893">
    <property type="entry name" value="Spore_coat_U/FanG"/>
</dbReference>
<dbReference type="PANTHER" id="PTHR37089">
    <property type="entry name" value="PROTEIN U-RELATED"/>
    <property type="match status" value="1"/>
</dbReference>
<evidence type="ECO:0000259" key="2">
    <source>
        <dbReference type="Pfam" id="PF05229"/>
    </source>
</evidence>
<keyword evidence="3" id="KW-0946">Virion</keyword>
<name>A0A062I450_ACIBA</name>
<dbReference type="PANTHER" id="PTHR37089:SF3">
    <property type="entry name" value="EXPORTED PROTEIN"/>
    <property type="match status" value="1"/>
</dbReference>
<dbReference type="InterPro" id="IPR053167">
    <property type="entry name" value="Spore_coat_component"/>
</dbReference>
<evidence type="ECO:0000313" key="3">
    <source>
        <dbReference type="EMBL" id="KCY13631.1"/>
    </source>
</evidence>
<dbReference type="Pfam" id="PF05229">
    <property type="entry name" value="SCPU"/>
    <property type="match status" value="1"/>
</dbReference>
<comment type="caution">
    <text evidence="3">The sequence shown here is derived from an EMBL/GenBank/DDBJ whole genome shotgun (WGS) entry which is preliminary data.</text>
</comment>
<dbReference type="PATRIC" id="fig|1310697.3.peg.3653"/>
<evidence type="ECO:0000313" key="4">
    <source>
        <dbReference type="Proteomes" id="UP000027327"/>
    </source>
</evidence>
<gene>
    <name evidence="3" type="ORF">J596_3857</name>
</gene>
<dbReference type="SMART" id="SM00972">
    <property type="entry name" value="SCPU"/>
    <property type="match status" value="1"/>
</dbReference>
<dbReference type="Proteomes" id="UP000027327">
    <property type="component" value="Unassembled WGS sequence"/>
</dbReference>
<accession>A0A062I450</accession>
<proteinExistence type="predicted"/>
<keyword evidence="1" id="KW-0732">Signal</keyword>